<evidence type="ECO:0000256" key="1">
    <source>
        <dbReference type="PROSITE-ProRule" id="PRU01360"/>
    </source>
</evidence>
<keyword evidence="1" id="KW-0813">Transport</keyword>
<keyword evidence="1" id="KW-1134">Transmembrane beta strand</keyword>
<evidence type="ECO:0000313" key="3">
    <source>
        <dbReference type="Proteomes" id="UP000642809"/>
    </source>
</evidence>
<comment type="similarity">
    <text evidence="1">Belongs to the TonB-dependent receptor family.</text>
</comment>
<dbReference type="Gene3D" id="2.170.130.10">
    <property type="entry name" value="TonB-dependent receptor, plug domain"/>
    <property type="match status" value="1"/>
</dbReference>
<dbReference type="SUPFAM" id="SSF56935">
    <property type="entry name" value="Porins"/>
    <property type="match status" value="1"/>
</dbReference>
<comment type="caution">
    <text evidence="2">The sequence shown here is derived from an EMBL/GenBank/DDBJ whole genome shotgun (WGS) entry which is preliminary data.</text>
</comment>
<organism evidence="2 3">
    <name type="scientific">Mongoliitalea lutea</name>
    <dbReference type="NCBI Taxonomy" id="849756"/>
    <lineage>
        <taxon>Bacteria</taxon>
        <taxon>Pseudomonadati</taxon>
        <taxon>Bacteroidota</taxon>
        <taxon>Cytophagia</taxon>
        <taxon>Cytophagales</taxon>
        <taxon>Cyclobacteriaceae</taxon>
        <taxon>Mongoliitalea</taxon>
    </lineage>
</organism>
<dbReference type="RefSeq" id="WP_189580530.1">
    <property type="nucleotide sequence ID" value="NZ_BMYF01000008.1"/>
</dbReference>
<dbReference type="EMBL" id="BMYF01000008">
    <property type="protein sequence ID" value="GHB35567.1"/>
    <property type="molecule type" value="Genomic_DNA"/>
</dbReference>
<keyword evidence="1" id="KW-0812">Transmembrane</keyword>
<comment type="subcellular location">
    <subcellularLocation>
        <location evidence="1">Cell outer membrane</location>
        <topology evidence="1">Multi-pass membrane protein</topology>
    </subcellularLocation>
</comment>
<dbReference type="InterPro" id="IPR039426">
    <property type="entry name" value="TonB-dep_rcpt-like"/>
</dbReference>
<keyword evidence="2" id="KW-0675">Receptor</keyword>
<keyword evidence="1" id="KW-0998">Cell outer membrane</keyword>
<reference evidence="2" key="2">
    <citation type="submission" date="2020-09" db="EMBL/GenBank/DDBJ databases">
        <authorList>
            <person name="Sun Q."/>
            <person name="Kim S."/>
        </authorList>
    </citation>
    <scope>NUCLEOTIDE SEQUENCE</scope>
    <source>
        <strain evidence="2">KCTC 23224</strain>
    </source>
</reference>
<dbReference type="Proteomes" id="UP000642809">
    <property type="component" value="Unassembled WGS sequence"/>
</dbReference>
<dbReference type="GO" id="GO:0009279">
    <property type="term" value="C:cell outer membrane"/>
    <property type="evidence" value="ECO:0007669"/>
    <property type="project" value="UniProtKB-SubCell"/>
</dbReference>
<dbReference type="PROSITE" id="PS52016">
    <property type="entry name" value="TONB_DEPENDENT_REC_3"/>
    <property type="match status" value="1"/>
</dbReference>
<dbReference type="Gene3D" id="2.60.40.1930">
    <property type="match status" value="1"/>
</dbReference>
<reference evidence="2" key="1">
    <citation type="journal article" date="2014" name="Int. J. Syst. Evol. Microbiol.">
        <title>Complete genome sequence of Corynebacterium casei LMG S-19264T (=DSM 44701T), isolated from a smear-ripened cheese.</title>
        <authorList>
            <consortium name="US DOE Joint Genome Institute (JGI-PGF)"/>
            <person name="Walter F."/>
            <person name="Albersmeier A."/>
            <person name="Kalinowski J."/>
            <person name="Ruckert C."/>
        </authorList>
    </citation>
    <scope>NUCLEOTIDE SEQUENCE</scope>
    <source>
        <strain evidence="2">KCTC 23224</strain>
    </source>
</reference>
<evidence type="ECO:0000313" key="2">
    <source>
        <dbReference type="EMBL" id="GHB35567.1"/>
    </source>
</evidence>
<gene>
    <name evidence="2" type="ORF">GCM10008106_16320</name>
</gene>
<name>A0A8J3G551_9BACT</name>
<proteinExistence type="inferred from homology"/>
<keyword evidence="1" id="KW-0472">Membrane</keyword>
<accession>A0A8J3G551</accession>
<keyword evidence="3" id="KW-1185">Reference proteome</keyword>
<protein>
    <submittedName>
        <fullName evidence="2">TonB-dependent receptor</fullName>
    </submittedName>
</protein>
<sequence>MSKFNFKTVILFFVLISTTLFSFRINDPFIQKIIDYFTEVQTDFPVEKVHLHLDSDTYTLGDDIWFSVYLTAGVGQVPSPLSKTLYVNLFDGEGNLVSEKIVLIENGFGHGDFKLPNFGSEGIYRIKAFTAWMENFGEEYFYHQEIQVFDGNNRSFFPKIIFENRSKESQDVKYTILLDALDGRGAPLKNATLGFKVIADSELLVNRDISLNSQGEASLSFTIPFKPYSNQRIELEYLENENYTVKKEFKIPYSIHHADIQFLPEGGNLLQGFKSNVAFKGVYPDGSPVNFKGKIVDLDEPIEFKPFFGGMGKFEITPDNQPKNVLITDEETGESFQIKLPQALEKGIVLKVLNNDNQSYITVYVEGNLGEEELTLVSHSKGWINFISNGTMPYNVWGVRIPKQNIQQGINHITILTQDGKPLAERLFFYWNNEEQYELSVKKKSDIKPRSEVILELEALLNQNPHEGRFSISVVDADQQSSPTNSTNTIFTNLLLTSDLKGTIYQPNYYLKDRNDTTLLALDLVMMTNGWRRFDWEDVFSNKFPEVNKLIEQGISISGEIKPLNNTRRGLKGGIASAMIGQGDSFIRMQFGEDGRFLFPNLVFFEDTPVTISGKDDRQLEFVEVIVHENKRFLDSIPKKVSDGNFIPNSLLETFAARQLMSRLQDDERLIDLQEFEVQAQTLYEENLDQRRIYGRGDVVIEPDKILGVQGAINIFEMIQGRVAGVQVVTTGLNATVTIRGPGSVTGGTEPLFLLDNTPVDMQTLMQVNPRDVKAIDIFKDPARAAIFGSQGANGAIAVYTRSGFEAPTGNSVGSLMSNIKGYATPREFYQPKYDKITPETATSDQRKTIYWNPNLELKAGLKSEIKFFNTDLARRHLLIIEGMDANGRLIRFEKIME</sequence>
<dbReference type="InterPro" id="IPR037066">
    <property type="entry name" value="Plug_dom_sf"/>
</dbReference>
<dbReference type="AlphaFoldDB" id="A0A8J3G551"/>